<dbReference type="InterPro" id="IPR050786">
    <property type="entry name" value="EFG1_rRNA-proc"/>
</dbReference>
<dbReference type="GO" id="GO:0000462">
    <property type="term" value="P:maturation of SSU-rRNA from tricistronic rRNA transcript (SSU-rRNA, 5.8S rRNA, LSU-rRNA)"/>
    <property type="evidence" value="ECO:0007669"/>
    <property type="project" value="TreeGrafter"/>
</dbReference>
<evidence type="ECO:0000256" key="7">
    <source>
        <dbReference type="ARBA" id="ARBA00023242"/>
    </source>
</evidence>
<dbReference type="EMBL" id="JALJOV010000756">
    <property type="protein sequence ID" value="KAK9861458.1"/>
    <property type="molecule type" value="Genomic_DNA"/>
</dbReference>
<evidence type="ECO:0000256" key="1">
    <source>
        <dbReference type="ARBA" id="ARBA00004604"/>
    </source>
</evidence>
<gene>
    <name evidence="8" type="ORF">WJX84_004282</name>
</gene>
<organism evidence="8 9">
    <name type="scientific">Apatococcus fuscideae</name>
    <dbReference type="NCBI Taxonomy" id="2026836"/>
    <lineage>
        <taxon>Eukaryota</taxon>
        <taxon>Viridiplantae</taxon>
        <taxon>Chlorophyta</taxon>
        <taxon>core chlorophytes</taxon>
        <taxon>Trebouxiophyceae</taxon>
        <taxon>Chlorellales</taxon>
        <taxon>Chlorellaceae</taxon>
        <taxon>Apatococcus</taxon>
    </lineage>
</organism>
<sequence>MKRAPCPPKAVRELTAKLDSLSQEHGKRQLAAREKQMSQRYHKIKFFERRKLERRIRDDLQYVLFFPPAEKYVSVIKDPGELEGEARAKLEAERKRLRGMAWARRAEEAMVNEADEGAGLLGPLPDPLDHDAPEAIAEEQDDFFLQDTASEADSDAPAPMPWLPPSSARLSQRLRRPLMWPAGLLPTHLMTARPMAGASMRPCAIRRPHSTAHVMALCQCPIARGLGPEKGVGMGAPGGSAAEAVADVSNEQEDVVAAGGC</sequence>
<evidence type="ECO:0000256" key="2">
    <source>
        <dbReference type="ARBA" id="ARBA00006916"/>
    </source>
</evidence>
<evidence type="ECO:0000313" key="9">
    <source>
        <dbReference type="Proteomes" id="UP001485043"/>
    </source>
</evidence>
<dbReference type="GO" id="GO:0030688">
    <property type="term" value="C:preribosome, small subunit precursor"/>
    <property type="evidence" value="ECO:0007669"/>
    <property type="project" value="TreeGrafter"/>
</dbReference>
<protein>
    <recommendedName>
        <fullName evidence="3">rRNA-processing protein EFG1</fullName>
    </recommendedName>
    <alternativeName>
        <fullName evidence="4">rRNA-processing protein efg1</fullName>
    </alternativeName>
</protein>
<comment type="caution">
    <text evidence="8">The sequence shown here is derived from an EMBL/GenBank/DDBJ whole genome shotgun (WGS) entry which is preliminary data.</text>
</comment>
<evidence type="ECO:0000256" key="6">
    <source>
        <dbReference type="ARBA" id="ARBA00023054"/>
    </source>
</evidence>
<evidence type="ECO:0000256" key="4">
    <source>
        <dbReference type="ARBA" id="ARBA00019827"/>
    </source>
</evidence>
<reference evidence="8 9" key="1">
    <citation type="journal article" date="2024" name="Nat. Commun.">
        <title>Phylogenomics reveals the evolutionary origins of lichenization in chlorophyte algae.</title>
        <authorList>
            <person name="Puginier C."/>
            <person name="Libourel C."/>
            <person name="Otte J."/>
            <person name="Skaloud P."/>
            <person name="Haon M."/>
            <person name="Grisel S."/>
            <person name="Petersen M."/>
            <person name="Berrin J.G."/>
            <person name="Delaux P.M."/>
            <person name="Dal Grande F."/>
            <person name="Keller J."/>
        </authorList>
    </citation>
    <scope>NUCLEOTIDE SEQUENCE [LARGE SCALE GENOMIC DNA]</scope>
    <source>
        <strain evidence="8 9">SAG 2523</strain>
    </source>
</reference>
<dbReference type="Proteomes" id="UP001485043">
    <property type="component" value="Unassembled WGS sequence"/>
</dbReference>
<keyword evidence="7" id="KW-0539">Nucleus</keyword>
<comment type="subcellular location">
    <subcellularLocation>
        <location evidence="1">Nucleus</location>
        <location evidence="1">Nucleolus</location>
    </subcellularLocation>
</comment>
<keyword evidence="5" id="KW-0698">rRNA processing</keyword>
<dbReference type="Pfam" id="PF10153">
    <property type="entry name" value="Efg1"/>
    <property type="match status" value="1"/>
</dbReference>
<dbReference type="AlphaFoldDB" id="A0AAW1SWN6"/>
<evidence type="ECO:0000256" key="5">
    <source>
        <dbReference type="ARBA" id="ARBA00022552"/>
    </source>
</evidence>
<comment type="similarity">
    <text evidence="2">Belongs to the EFG1 family.</text>
</comment>
<evidence type="ECO:0000313" key="8">
    <source>
        <dbReference type="EMBL" id="KAK9861458.1"/>
    </source>
</evidence>
<evidence type="ECO:0000256" key="3">
    <source>
        <dbReference type="ARBA" id="ARBA00018689"/>
    </source>
</evidence>
<keyword evidence="9" id="KW-1185">Reference proteome</keyword>
<proteinExistence type="inferred from homology"/>
<dbReference type="PANTHER" id="PTHR33911">
    <property type="entry name" value="RRNA-PROCESSING PROTEIN EFG1"/>
    <property type="match status" value="1"/>
</dbReference>
<dbReference type="PANTHER" id="PTHR33911:SF1">
    <property type="entry name" value="RRNA-PROCESSING PROTEIN EFG1"/>
    <property type="match status" value="1"/>
</dbReference>
<dbReference type="GO" id="GO:0005730">
    <property type="term" value="C:nucleolus"/>
    <property type="evidence" value="ECO:0007669"/>
    <property type="project" value="UniProtKB-SubCell"/>
</dbReference>
<name>A0AAW1SWN6_9CHLO</name>
<accession>A0AAW1SWN6</accession>
<dbReference type="InterPro" id="IPR019310">
    <property type="entry name" value="Efg1"/>
</dbReference>
<keyword evidence="6" id="KW-0175">Coiled coil</keyword>